<reference evidence="1 4" key="2">
    <citation type="submission" date="2020-08" db="EMBL/GenBank/DDBJ databases">
        <title>Genomic Encyclopedia of Type Strains, Phase III (KMG-III): the genomes of soil and plant-associated and newly described type strains.</title>
        <authorList>
            <person name="Whitman W."/>
        </authorList>
    </citation>
    <scope>NUCLEOTIDE SEQUENCE [LARGE SCALE GENOMIC DNA]</scope>
    <source>
        <strain evidence="1 4">CECT 7753</strain>
    </source>
</reference>
<accession>A0A4P8HZ92</accession>
<dbReference type="OrthoDB" id="8548265at2"/>
<dbReference type="RefSeq" id="WP_137316534.1">
    <property type="nucleotide sequence ID" value="NZ_CP040017.1"/>
</dbReference>
<dbReference type="InterPro" id="IPR025906">
    <property type="entry name" value="YjfB_motility"/>
</dbReference>
<evidence type="ECO:0000313" key="3">
    <source>
        <dbReference type="Proteomes" id="UP000298763"/>
    </source>
</evidence>
<dbReference type="EMBL" id="JACHXS010000008">
    <property type="protein sequence ID" value="MBB3223337.1"/>
    <property type="molecule type" value="Genomic_DNA"/>
</dbReference>
<evidence type="ECO:0000313" key="4">
    <source>
        <dbReference type="Proteomes" id="UP000584325"/>
    </source>
</evidence>
<evidence type="ECO:0000313" key="1">
    <source>
        <dbReference type="EMBL" id="MBB3223337.1"/>
    </source>
</evidence>
<keyword evidence="3" id="KW-1185">Reference proteome</keyword>
<name>A0A4P8HZ92_9BURK</name>
<sequence>MDAMSIARLSTTIAETGTRQDVSMAVLKKAMDVQASSAAALIDALPAAQSAPNLPPHLGNRINTTA</sequence>
<dbReference type="Pfam" id="PF14070">
    <property type="entry name" value="YjfB_motility"/>
    <property type="match status" value="1"/>
</dbReference>
<gene>
    <name evidence="2" type="ORF">FCL38_27480</name>
    <name evidence="1" type="ORF">FHS02_004180</name>
</gene>
<dbReference type="EMBL" id="CP040017">
    <property type="protein sequence ID" value="QCP13755.1"/>
    <property type="molecule type" value="Genomic_DNA"/>
</dbReference>
<evidence type="ECO:0000313" key="2">
    <source>
        <dbReference type="EMBL" id="QCP13755.1"/>
    </source>
</evidence>
<dbReference type="AlphaFoldDB" id="A0A4P8HZ92"/>
<organism evidence="1 4">
    <name type="scientific">Pseudoduganella umbonata</name>
    <dbReference type="NCBI Taxonomy" id="864828"/>
    <lineage>
        <taxon>Bacteria</taxon>
        <taxon>Pseudomonadati</taxon>
        <taxon>Pseudomonadota</taxon>
        <taxon>Betaproteobacteria</taxon>
        <taxon>Burkholderiales</taxon>
        <taxon>Oxalobacteraceae</taxon>
        <taxon>Telluria group</taxon>
        <taxon>Pseudoduganella</taxon>
    </lineage>
</organism>
<protein>
    <submittedName>
        <fullName evidence="2">Motility protein</fullName>
    </submittedName>
</protein>
<dbReference type="Proteomes" id="UP000298763">
    <property type="component" value="Chromosome"/>
</dbReference>
<reference evidence="2 3" key="1">
    <citation type="submission" date="2019-05" db="EMBL/GenBank/DDBJ databases">
        <title>Draft Genome Sequences of Six Type Strains of the Genus Massilia.</title>
        <authorList>
            <person name="Miess H."/>
            <person name="Frediansyhah A."/>
            <person name="Gross H."/>
        </authorList>
    </citation>
    <scope>NUCLEOTIDE SEQUENCE [LARGE SCALE GENOMIC DNA]</scope>
    <source>
        <strain evidence="2 3">DSMZ 26121</strain>
    </source>
</reference>
<dbReference type="Proteomes" id="UP000584325">
    <property type="component" value="Unassembled WGS sequence"/>
</dbReference>
<proteinExistence type="predicted"/>